<dbReference type="AlphaFoldDB" id="A0A1I4IV31"/>
<keyword evidence="3 7" id="KW-0081">Bacteriolytic enzyme</keyword>
<keyword evidence="4 7" id="KW-0378">Hydrolase</keyword>
<evidence type="ECO:0000256" key="1">
    <source>
        <dbReference type="ARBA" id="ARBA00000632"/>
    </source>
</evidence>
<evidence type="ECO:0000313" key="8">
    <source>
        <dbReference type="EMBL" id="SFB65317.1"/>
    </source>
</evidence>
<dbReference type="SUPFAM" id="SSF53955">
    <property type="entry name" value="Lysozyme-like"/>
    <property type="match status" value="1"/>
</dbReference>
<evidence type="ECO:0000256" key="3">
    <source>
        <dbReference type="ARBA" id="ARBA00022638"/>
    </source>
</evidence>
<dbReference type="Gene3D" id="1.10.530.40">
    <property type="match status" value="1"/>
</dbReference>
<dbReference type="InterPro" id="IPR023347">
    <property type="entry name" value="Lysozyme_dom_sf"/>
</dbReference>
<keyword evidence="5" id="KW-1035">Host cytoplasm</keyword>
<reference evidence="9 11" key="2">
    <citation type="submission" date="2016-10" db="EMBL/GenBank/DDBJ databases">
        <authorList>
            <person name="de Groot N.N."/>
        </authorList>
    </citation>
    <scope>NUCLEOTIDE SEQUENCE [LARGE SCALE GENOMIC DNA]</scope>
    <source>
        <strain evidence="9 11">DSM 381</strain>
    </source>
</reference>
<proteinExistence type="inferred from homology"/>
<dbReference type="EC" id="3.2.1.17" evidence="7"/>
<dbReference type="InterPro" id="IPR051018">
    <property type="entry name" value="Bacteriophage_GH24"/>
</dbReference>
<comment type="catalytic activity">
    <reaction evidence="1 7">
        <text>Hydrolysis of (1-&gt;4)-beta-linkages between N-acetylmuramic acid and N-acetyl-D-glucosamine residues in a peptidoglycan and between N-acetyl-D-glucosamine residues in chitodextrins.</text>
        <dbReference type="EC" id="3.2.1.17"/>
    </reaction>
</comment>
<dbReference type="CDD" id="cd00737">
    <property type="entry name" value="lyz_endolysin_autolysin"/>
    <property type="match status" value="1"/>
</dbReference>
<evidence type="ECO:0000256" key="2">
    <source>
        <dbReference type="ARBA" id="ARBA00022529"/>
    </source>
</evidence>
<dbReference type="GO" id="GO:0042742">
    <property type="term" value="P:defense response to bacterium"/>
    <property type="evidence" value="ECO:0007669"/>
    <property type="project" value="UniProtKB-KW"/>
</dbReference>
<dbReference type="InterPro" id="IPR023346">
    <property type="entry name" value="Lysozyme-like_dom_sf"/>
</dbReference>
<evidence type="ECO:0000313" key="10">
    <source>
        <dbReference type="Proteomes" id="UP000198861"/>
    </source>
</evidence>
<comment type="similarity">
    <text evidence="7">Belongs to the glycosyl hydrolase 24 family.</text>
</comment>
<evidence type="ECO:0000313" key="9">
    <source>
        <dbReference type="EMBL" id="SFL58229.1"/>
    </source>
</evidence>
<evidence type="ECO:0000313" key="11">
    <source>
        <dbReference type="Proteomes" id="UP000199579"/>
    </source>
</evidence>
<dbReference type="Proteomes" id="UP000198861">
    <property type="component" value="Unassembled WGS sequence"/>
</dbReference>
<accession>A0A1I4IV31</accession>
<dbReference type="GO" id="GO:0009253">
    <property type="term" value="P:peptidoglycan catabolic process"/>
    <property type="evidence" value="ECO:0007669"/>
    <property type="project" value="InterPro"/>
</dbReference>
<dbReference type="RefSeq" id="WP_090944819.1">
    <property type="nucleotide sequence ID" value="NZ_FOKJ01000199.1"/>
</dbReference>
<dbReference type="InterPro" id="IPR033907">
    <property type="entry name" value="Endolysin_autolysin"/>
</dbReference>
<name>A0A1I4IV31_9GAMM</name>
<evidence type="ECO:0000256" key="4">
    <source>
        <dbReference type="ARBA" id="ARBA00022801"/>
    </source>
</evidence>
<dbReference type="EMBL" id="FOKJ01000199">
    <property type="protein sequence ID" value="SFB65317.1"/>
    <property type="molecule type" value="Genomic_DNA"/>
</dbReference>
<dbReference type="GO" id="GO:0031640">
    <property type="term" value="P:killing of cells of another organism"/>
    <property type="evidence" value="ECO:0007669"/>
    <property type="project" value="UniProtKB-KW"/>
</dbReference>
<keyword evidence="10" id="KW-1185">Reference proteome</keyword>
<gene>
    <name evidence="8" type="ORF">SAMN04244571_04806</name>
    <name evidence="9" type="ORF">SAMN04244574_04702</name>
</gene>
<dbReference type="Pfam" id="PF00959">
    <property type="entry name" value="Phage_lysozyme"/>
    <property type="match status" value="1"/>
</dbReference>
<dbReference type="GO" id="GO:0016998">
    <property type="term" value="P:cell wall macromolecule catabolic process"/>
    <property type="evidence" value="ECO:0007669"/>
    <property type="project" value="InterPro"/>
</dbReference>
<keyword evidence="2 7" id="KW-0929">Antimicrobial</keyword>
<reference evidence="8 10" key="1">
    <citation type="submission" date="2016-10" db="EMBL/GenBank/DDBJ databases">
        <authorList>
            <person name="Varghese N."/>
            <person name="Submissions S."/>
        </authorList>
    </citation>
    <scope>NUCLEOTIDE SEQUENCE [LARGE SCALE GENOMIC DNA]</scope>
    <source>
        <strain evidence="8 10">DSM 282</strain>
    </source>
</reference>
<dbReference type="PANTHER" id="PTHR38107">
    <property type="match status" value="1"/>
</dbReference>
<dbReference type="EMBL" id="FOSX01000177">
    <property type="protein sequence ID" value="SFL58229.1"/>
    <property type="molecule type" value="Genomic_DNA"/>
</dbReference>
<keyword evidence="6 7" id="KW-0326">Glycosidase</keyword>
<dbReference type="HAMAP" id="MF_04110">
    <property type="entry name" value="ENDOLYSIN_T4"/>
    <property type="match status" value="1"/>
</dbReference>
<dbReference type="InterPro" id="IPR034690">
    <property type="entry name" value="Endolysin_T4_type"/>
</dbReference>
<evidence type="ECO:0000256" key="7">
    <source>
        <dbReference type="RuleBase" id="RU003788"/>
    </source>
</evidence>
<protein>
    <recommendedName>
        <fullName evidence="7">Lysozyme</fullName>
        <ecNumber evidence="7">3.2.1.17</ecNumber>
    </recommendedName>
</protein>
<dbReference type="PANTHER" id="PTHR38107:SF3">
    <property type="entry name" value="LYSOZYME RRRD-RELATED"/>
    <property type="match status" value="1"/>
</dbReference>
<organism evidence="9 11">
    <name type="scientific">Azotobacter beijerinckii</name>
    <dbReference type="NCBI Taxonomy" id="170623"/>
    <lineage>
        <taxon>Bacteria</taxon>
        <taxon>Pseudomonadati</taxon>
        <taxon>Pseudomonadota</taxon>
        <taxon>Gammaproteobacteria</taxon>
        <taxon>Pseudomonadales</taxon>
        <taxon>Pseudomonadaceae</taxon>
        <taxon>Azotobacter</taxon>
    </lineage>
</organism>
<dbReference type="Proteomes" id="UP000199579">
    <property type="component" value="Unassembled WGS sequence"/>
</dbReference>
<dbReference type="GO" id="GO:0003796">
    <property type="term" value="F:lysozyme activity"/>
    <property type="evidence" value="ECO:0007669"/>
    <property type="project" value="UniProtKB-EC"/>
</dbReference>
<evidence type="ECO:0000256" key="5">
    <source>
        <dbReference type="ARBA" id="ARBA00023200"/>
    </source>
</evidence>
<sequence length="157" mass="17659">MQMQMQVGQSGKKLFKEWDGLVTHEYLDSGGAPTIGIGHLLTRSERTSGKIAILGQAFAYRNELTEQQCWDLLDQDLDDTERTVNKAVTVPLNQNQFDALVSFAFNVGNGAFLGSTLLRLLNQGKYDQVPAQLRRWNRDNGHIVQGLINRRDKEIAL</sequence>
<dbReference type="InterPro" id="IPR002196">
    <property type="entry name" value="Glyco_hydro_24"/>
</dbReference>
<evidence type="ECO:0000256" key="6">
    <source>
        <dbReference type="ARBA" id="ARBA00023295"/>
    </source>
</evidence>